<protein>
    <recommendedName>
        <fullName evidence="5">Collagen-like protein</fullName>
    </recommendedName>
</protein>
<dbReference type="PROSITE" id="PS51257">
    <property type="entry name" value="PROKAR_LIPOPROTEIN"/>
    <property type="match status" value="1"/>
</dbReference>
<dbReference type="RefSeq" id="WP_116208886.1">
    <property type="nucleotide sequence ID" value="NZ_QUNR01000004.1"/>
</dbReference>
<evidence type="ECO:0008006" key="5">
    <source>
        <dbReference type="Google" id="ProtNLM"/>
    </source>
</evidence>
<keyword evidence="2" id="KW-0732">Signal</keyword>
<feature type="region of interest" description="Disordered" evidence="1">
    <location>
        <begin position="25"/>
        <end position="57"/>
    </location>
</feature>
<dbReference type="AlphaFoldDB" id="A0A3E0H234"/>
<evidence type="ECO:0000313" key="3">
    <source>
        <dbReference type="EMBL" id="REH36950.1"/>
    </source>
</evidence>
<name>A0A3E0H234_9GAMM</name>
<dbReference type="Proteomes" id="UP000256774">
    <property type="component" value="Unassembled WGS sequence"/>
</dbReference>
<accession>A0A3E0H234</accession>
<keyword evidence="4" id="KW-1185">Reference proteome</keyword>
<comment type="caution">
    <text evidence="3">The sequence shown here is derived from an EMBL/GenBank/DDBJ whole genome shotgun (WGS) entry which is preliminary data.</text>
</comment>
<feature type="chain" id="PRO_5017669222" description="Collagen-like protein" evidence="2">
    <location>
        <begin position="24"/>
        <end position="439"/>
    </location>
</feature>
<evidence type="ECO:0000256" key="1">
    <source>
        <dbReference type="SAM" id="MobiDB-lite"/>
    </source>
</evidence>
<dbReference type="EMBL" id="QUNR01000004">
    <property type="protein sequence ID" value="REH36950.1"/>
    <property type="molecule type" value="Genomic_DNA"/>
</dbReference>
<proteinExistence type="predicted"/>
<gene>
    <name evidence="3" type="ORF">DFR26_2091</name>
</gene>
<sequence>MNISKHTKIASALVLAMSLAACGSDGDSTGSTTNNANNPSNPPTTTPTPPTTSPTVSANILDNTQNQLGNIVNGLGNQLSVVDASSPLKVGAFVRCLNPAVNQLLDGPDALLSNLLSALNGGVSAGINNATQAFNPALIQEGVVGLAGGVQSLTTTLPQALMALAGQGTCTSTTAPGGDNPLDALTALATDPSNPLAPLFTALIDAGVPADGGGAGPTNTPLDVILAPLTQLAGGAGAPSDLTNLASVVNQVATGVNTLNSALFQSLLTQTAAVPVVGGVTELLGDALSDVALVLTDLDNATTTNQELLGTLNNLLVNVTDLFSAIPGNEVATAPIQSAIGTLTSGLSTITSPLTQLLGMVAILPGSSATPGGDLPTSWIPVLGGLIDGATSNVTPPAPGSTLPAAPVSPTDALNAIPVIGPILGGVLGGLFGGLGGGV</sequence>
<feature type="compositionally biased region" description="Low complexity" evidence="1">
    <location>
        <begin position="28"/>
        <end position="39"/>
    </location>
</feature>
<evidence type="ECO:0000313" key="4">
    <source>
        <dbReference type="Proteomes" id="UP000256774"/>
    </source>
</evidence>
<evidence type="ECO:0000256" key="2">
    <source>
        <dbReference type="SAM" id="SignalP"/>
    </source>
</evidence>
<organism evidence="3 4">
    <name type="scientific">Paraperlucidibaca baekdonensis</name>
    <dbReference type="NCBI Taxonomy" id="748120"/>
    <lineage>
        <taxon>Bacteria</taxon>
        <taxon>Pseudomonadati</taxon>
        <taxon>Pseudomonadota</taxon>
        <taxon>Gammaproteobacteria</taxon>
        <taxon>Moraxellales</taxon>
        <taxon>Moraxellaceae</taxon>
        <taxon>Paraperlucidibaca</taxon>
    </lineage>
</organism>
<reference evidence="3 4" key="1">
    <citation type="submission" date="2018-08" db="EMBL/GenBank/DDBJ databases">
        <title>Genomic Encyclopedia of Type Strains, Phase IV (KMG-IV): sequencing the most valuable type-strain genomes for metagenomic binning, comparative biology and taxonomic classification.</title>
        <authorList>
            <person name="Goeker M."/>
        </authorList>
    </citation>
    <scope>NUCLEOTIDE SEQUENCE [LARGE SCALE GENOMIC DNA]</scope>
    <source>
        <strain evidence="3 4">DSM 26022</strain>
    </source>
</reference>
<feature type="compositionally biased region" description="Pro residues" evidence="1">
    <location>
        <begin position="40"/>
        <end position="52"/>
    </location>
</feature>
<feature type="signal peptide" evidence="2">
    <location>
        <begin position="1"/>
        <end position="23"/>
    </location>
</feature>